<dbReference type="Proteomes" id="UP000216998">
    <property type="component" value="Unassembled WGS sequence"/>
</dbReference>
<dbReference type="SUPFAM" id="SSF103473">
    <property type="entry name" value="MFS general substrate transporter"/>
    <property type="match status" value="1"/>
</dbReference>
<feature type="transmembrane region" description="Helical" evidence="4">
    <location>
        <begin position="31"/>
        <end position="53"/>
    </location>
</feature>
<feature type="transmembrane region" description="Helical" evidence="4">
    <location>
        <begin position="161"/>
        <end position="184"/>
    </location>
</feature>
<dbReference type="GO" id="GO:0022857">
    <property type="term" value="F:transmembrane transporter activity"/>
    <property type="evidence" value="ECO:0007669"/>
    <property type="project" value="InterPro"/>
</dbReference>
<reference evidence="6 7" key="1">
    <citation type="submission" date="2017-07" db="EMBL/GenBank/DDBJ databases">
        <title>Niveispirillum cyanobacteriorum sp. nov., isolated from cyanobacterial aggregates in a eutrophic lake.</title>
        <authorList>
            <person name="Cai H."/>
        </authorList>
    </citation>
    <scope>NUCLEOTIDE SEQUENCE [LARGE SCALE GENOMIC DNA]</scope>
    <source>
        <strain evidence="7">TH1-14</strain>
    </source>
</reference>
<feature type="transmembrane region" description="Helical" evidence="4">
    <location>
        <begin position="128"/>
        <end position="149"/>
    </location>
</feature>
<feature type="transmembrane region" description="Helical" evidence="4">
    <location>
        <begin position="381"/>
        <end position="404"/>
    </location>
</feature>
<dbReference type="Pfam" id="PF07690">
    <property type="entry name" value="MFS_1"/>
    <property type="match status" value="1"/>
</dbReference>
<dbReference type="EMBL" id="NOXU01000030">
    <property type="protein sequence ID" value="OYQ33846.1"/>
    <property type="molecule type" value="Genomic_DNA"/>
</dbReference>
<dbReference type="PANTHER" id="PTHR11360">
    <property type="entry name" value="MONOCARBOXYLATE TRANSPORTER"/>
    <property type="match status" value="1"/>
</dbReference>
<dbReference type="InterPro" id="IPR011701">
    <property type="entry name" value="MFS"/>
</dbReference>
<keyword evidence="7" id="KW-1185">Reference proteome</keyword>
<feature type="transmembrane region" description="Helical" evidence="4">
    <location>
        <begin position="324"/>
        <end position="342"/>
    </location>
</feature>
<comment type="caution">
    <text evidence="6">The sequence shown here is derived from an EMBL/GenBank/DDBJ whole genome shotgun (WGS) entry which is preliminary data.</text>
</comment>
<organism evidence="6 7">
    <name type="scientific">Niveispirillum lacus</name>
    <dbReference type="NCBI Taxonomy" id="1981099"/>
    <lineage>
        <taxon>Bacteria</taxon>
        <taxon>Pseudomonadati</taxon>
        <taxon>Pseudomonadota</taxon>
        <taxon>Alphaproteobacteria</taxon>
        <taxon>Rhodospirillales</taxon>
        <taxon>Azospirillaceae</taxon>
        <taxon>Niveispirillum</taxon>
    </lineage>
</organism>
<dbReference type="PANTHER" id="PTHR11360:SF290">
    <property type="entry name" value="MONOCARBOXYLATE MFS PERMEASE"/>
    <property type="match status" value="1"/>
</dbReference>
<dbReference type="OrthoDB" id="146345at2"/>
<evidence type="ECO:0000259" key="5">
    <source>
        <dbReference type="PROSITE" id="PS50850"/>
    </source>
</evidence>
<feature type="transmembrane region" description="Helical" evidence="4">
    <location>
        <begin position="190"/>
        <end position="212"/>
    </location>
</feature>
<feature type="transmembrane region" description="Helical" evidence="4">
    <location>
        <begin position="348"/>
        <end position="369"/>
    </location>
</feature>
<evidence type="ECO:0000256" key="2">
    <source>
        <dbReference type="ARBA" id="ARBA00022989"/>
    </source>
</evidence>
<feature type="transmembrane region" description="Helical" evidence="4">
    <location>
        <begin position="258"/>
        <end position="277"/>
    </location>
</feature>
<keyword evidence="2 4" id="KW-1133">Transmembrane helix</keyword>
<dbReference type="InterPro" id="IPR050327">
    <property type="entry name" value="Proton-linked_MCT"/>
</dbReference>
<evidence type="ECO:0000256" key="1">
    <source>
        <dbReference type="ARBA" id="ARBA00022692"/>
    </source>
</evidence>
<sequence>MNTSDHFGAADRRCGLFLSDRLAARLAVRNIHYGWVVVAATFLTAITAAGAMGAPGVLMIQLQKEFGWTTSEISTALAIRMVLFGLMGPFAAALINRFGVRRMTLTSLSIIAGGMVLSLGMSSLWELILLWGVVVGLGTGMTALVLGATVATRWFTHRRGLVVGLLTASSATGQLVFIPMTAWLAEEIGWRTALSVICAMLTVAALAVLLLMRDRPGDVGLRAYGEAPGLPEPAPPAPAGSVAFAAIDALRMAAKSRVFWVLFVTFFVCGASTNGLIQTHLVPMCVDFGMPVVQAAGMLALIGLFDFIGTVVSGWLSDRYDNRWLLFWYYGLRGLSLLYLPFSDFTFYGLALFAVFYGLDWVATVPPTVKLTAERFGREQANLVFGWIFAGHQLGAAVAAFGGGFSRTYLDSYMPAFYVAGVLCLFAALICPTLGKKAEPVPA</sequence>
<keyword evidence="3 4" id="KW-0472">Membrane</keyword>
<dbReference type="Gene3D" id="1.20.1250.20">
    <property type="entry name" value="MFS general substrate transporter like domains"/>
    <property type="match status" value="2"/>
</dbReference>
<name>A0A255YX86_9PROT</name>
<dbReference type="AlphaFoldDB" id="A0A255YX86"/>
<dbReference type="InterPro" id="IPR036259">
    <property type="entry name" value="MFS_trans_sf"/>
</dbReference>
<dbReference type="CDD" id="cd17355">
    <property type="entry name" value="MFS_YcxA_like"/>
    <property type="match status" value="1"/>
</dbReference>
<keyword evidence="1 4" id="KW-0812">Transmembrane</keyword>
<evidence type="ECO:0000313" key="7">
    <source>
        <dbReference type="Proteomes" id="UP000216998"/>
    </source>
</evidence>
<dbReference type="InterPro" id="IPR020846">
    <property type="entry name" value="MFS_dom"/>
</dbReference>
<feature type="transmembrane region" description="Helical" evidence="4">
    <location>
        <begin position="73"/>
        <end position="96"/>
    </location>
</feature>
<evidence type="ECO:0000256" key="4">
    <source>
        <dbReference type="SAM" id="Phobius"/>
    </source>
</evidence>
<gene>
    <name evidence="6" type="ORF">CHU95_15090</name>
</gene>
<feature type="transmembrane region" description="Helical" evidence="4">
    <location>
        <begin position="297"/>
        <end position="317"/>
    </location>
</feature>
<feature type="transmembrane region" description="Helical" evidence="4">
    <location>
        <begin position="416"/>
        <end position="435"/>
    </location>
</feature>
<feature type="domain" description="Major facilitator superfamily (MFS) profile" evidence="5">
    <location>
        <begin position="33"/>
        <end position="439"/>
    </location>
</feature>
<feature type="transmembrane region" description="Helical" evidence="4">
    <location>
        <begin position="103"/>
        <end position="122"/>
    </location>
</feature>
<proteinExistence type="predicted"/>
<protein>
    <submittedName>
        <fullName evidence="6">MFS transporter</fullName>
    </submittedName>
</protein>
<evidence type="ECO:0000313" key="6">
    <source>
        <dbReference type="EMBL" id="OYQ33846.1"/>
    </source>
</evidence>
<accession>A0A255YX86</accession>
<dbReference type="PROSITE" id="PS50850">
    <property type="entry name" value="MFS"/>
    <property type="match status" value="1"/>
</dbReference>
<evidence type="ECO:0000256" key="3">
    <source>
        <dbReference type="ARBA" id="ARBA00023136"/>
    </source>
</evidence>